<protein>
    <submittedName>
        <fullName evidence="9">Alba</fullName>
    </submittedName>
</protein>
<name>A0A9E7HIC5_9LILI</name>
<organism evidence="9 10">
    <name type="scientific">Musa troglodytarum</name>
    <name type="common">fe'i banana</name>
    <dbReference type="NCBI Taxonomy" id="320322"/>
    <lineage>
        <taxon>Eukaryota</taxon>
        <taxon>Viridiplantae</taxon>
        <taxon>Streptophyta</taxon>
        <taxon>Embryophyta</taxon>
        <taxon>Tracheophyta</taxon>
        <taxon>Spermatophyta</taxon>
        <taxon>Magnoliopsida</taxon>
        <taxon>Liliopsida</taxon>
        <taxon>Zingiberales</taxon>
        <taxon>Musaceae</taxon>
        <taxon>Musa</taxon>
    </lineage>
</organism>
<keyword evidence="5" id="KW-0539">Nucleus</keyword>
<dbReference type="OrthoDB" id="735172at2759"/>
<sequence>MDRYQKVEKPRPESAIINENEIRITSQGIIRNYVSYATSLLQERRGREIVLKAMGQAISKAVAIAEIIKKRFPGLYQDTAISSVSITDVWEPIEEGLFGDDTSCFNDFNIIVNQRAKQEFPWFPYMSSSQSTSRDINSPSSLNSNSSFNQNKHKVNLMKIHMYEGVVELEVEEEEGVGEEDTVGLLNMTPIKVDMTTIKEDMAIIKVDMDITKADMVIIKEDMVDTVTNTIMVDGTLTGAVVVDVVEVAGTIEVEDMEGEEVVEGLVGEVMDEDEEGWMAVGEGTKSSTLMEERGGMEVASGEMSFHVVHKIPAGEGPYVRAKHLQLVEKDLEGSILWFWKAINERDRVDSALKDMAVVMKQQDRAEEAVEAIKSFRHLCSNHSHESLDNLLIDLYKKCGRVEEQIAMLKQKLRMIYMGKAFNGKTTKTARCHGKKFQVSIKQEIARLLGNLGWAYMQQGNYMAAEAVYRKSQMIEPNANNGCNLGVCLINQGRYDEARSIVTAVLDRGFSSATAAAVDRKALQRANKLLAEIDQSISVSEMTRRLGEEMLKSLDIMEEGWTPSKSKRLPVFEEISPFRDQMAF</sequence>
<dbReference type="InterPro" id="IPR002775">
    <property type="entry name" value="DNA/RNA-bd_Alba-like"/>
</dbReference>
<evidence type="ECO:0000256" key="5">
    <source>
        <dbReference type="ARBA" id="ARBA00023242"/>
    </source>
</evidence>
<dbReference type="Gene3D" id="3.30.110.20">
    <property type="entry name" value="Alba-like domain"/>
    <property type="match status" value="1"/>
</dbReference>
<dbReference type="InterPro" id="IPR036882">
    <property type="entry name" value="Alba-like_dom_sf"/>
</dbReference>
<keyword evidence="3 7" id="KW-0802">TPR repeat</keyword>
<evidence type="ECO:0000256" key="6">
    <source>
        <dbReference type="ARBA" id="ARBA00025750"/>
    </source>
</evidence>
<dbReference type="Pfam" id="PF13181">
    <property type="entry name" value="TPR_8"/>
    <property type="match status" value="1"/>
</dbReference>
<dbReference type="GO" id="GO:0003676">
    <property type="term" value="F:nucleic acid binding"/>
    <property type="evidence" value="ECO:0007669"/>
    <property type="project" value="InterPro"/>
</dbReference>
<dbReference type="EMBL" id="CP097510">
    <property type="protein sequence ID" value="URE30669.1"/>
    <property type="molecule type" value="Genomic_DNA"/>
</dbReference>
<dbReference type="PROSITE" id="PS50005">
    <property type="entry name" value="TPR"/>
    <property type="match status" value="1"/>
</dbReference>
<comment type="subcellular location">
    <subcellularLocation>
        <location evidence="1">Nucleus</location>
    </subcellularLocation>
</comment>
<dbReference type="InterPro" id="IPR044961">
    <property type="entry name" value="MS5/SDI1"/>
</dbReference>
<evidence type="ECO:0000256" key="7">
    <source>
        <dbReference type="PROSITE-ProRule" id="PRU00339"/>
    </source>
</evidence>
<evidence type="ECO:0000256" key="4">
    <source>
        <dbReference type="ARBA" id="ARBA00023054"/>
    </source>
</evidence>
<feature type="repeat" description="TPR" evidence="7">
    <location>
        <begin position="446"/>
        <end position="479"/>
    </location>
</feature>
<accession>A0A9E7HIC5</accession>
<evidence type="ECO:0000259" key="8">
    <source>
        <dbReference type="Pfam" id="PF01918"/>
    </source>
</evidence>
<dbReference type="SUPFAM" id="SSF48452">
    <property type="entry name" value="TPR-like"/>
    <property type="match status" value="1"/>
</dbReference>
<dbReference type="SUPFAM" id="SSF82704">
    <property type="entry name" value="AlbA-like"/>
    <property type="match status" value="1"/>
</dbReference>
<dbReference type="Gene3D" id="1.25.40.10">
    <property type="entry name" value="Tetratricopeptide repeat domain"/>
    <property type="match status" value="1"/>
</dbReference>
<keyword evidence="4" id="KW-0175">Coiled coil</keyword>
<dbReference type="InterPro" id="IPR019734">
    <property type="entry name" value="TPR_rpt"/>
</dbReference>
<keyword evidence="2" id="KW-0677">Repeat</keyword>
<dbReference type="InterPro" id="IPR011990">
    <property type="entry name" value="TPR-like_helical_dom_sf"/>
</dbReference>
<evidence type="ECO:0000256" key="2">
    <source>
        <dbReference type="ARBA" id="ARBA00022737"/>
    </source>
</evidence>
<comment type="similarity">
    <text evidence="6">Belongs to the MS5 protein family.</text>
</comment>
<reference evidence="9" key="1">
    <citation type="submission" date="2022-05" db="EMBL/GenBank/DDBJ databases">
        <title>The Musa troglodytarum L. genome provides insights into the mechanism of non-climacteric behaviour and enrichment of carotenoids.</title>
        <authorList>
            <person name="Wang J."/>
        </authorList>
    </citation>
    <scope>NUCLEOTIDE SEQUENCE</scope>
    <source>
        <tissue evidence="9">Leaf</tissue>
    </source>
</reference>
<keyword evidence="10" id="KW-1185">Reference proteome</keyword>
<dbReference type="PANTHER" id="PTHR36326">
    <property type="entry name" value="PROTEIN POLLENLESS 3-LIKE 2"/>
    <property type="match status" value="1"/>
</dbReference>
<evidence type="ECO:0000256" key="3">
    <source>
        <dbReference type="ARBA" id="ARBA00022803"/>
    </source>
</evidence>
<proteinExistence type="inferred from homology"/>
<dbReference type="PANTHER" id="PTHR36326:SF2">
    <property type="entry name" value="PROTEIN SULFUR DEFICIENCY-INDUCED 2"/>
    <property type="match status" value="1"/>
</dbReference>
<dbReference type="Proteomes" id="UP001055439">
    <property type="component" value="Chromosome 8"/>
</dbReference>
<dbReference type="GO" id="GO:0005634">
    <property type="term" value="C:nucleus"/>
    <property type="evidence" value="ECO:0007669"/>
    <property type="project" value="UniProtKB-SubCell"/>
</dbReference>
<evidence type="ECO:0000256" key="1">
    <source>
        <dbReference type="ARBA" id="ARBA00004123"/>
    </source>
</evidence>
<evidence type="ECO:0000313" key="9">
    <source>
        <dbReference type="EMBL" id="URE30669.1"/>
    </source>
</evidence>
<evidence type="ECO:0000313" key="10">
    <source>
        <dbReference type="Proteomes" id="UP001055439"/>
    </source>
</evidence>
<gene>
    <name evidence="9" type="ORF">MUK42_16143</name>
</gene>
<dbReference type="SMART" id="SM00028">
    <property type="entry name" value="TPR"/>
    <property type="match status" value="1"/>
</dbReference>
<dbReference type="AlphaFoldDB" id="A0A9E7HIC5"/>
<dbReference type="Pfam" id="PF01918">
    <property type="entry name" value="Alba"/>
    <property type="match status" value="1"/>
</dbReference>
<feature type="domain" description="DNA/RNA-binding protein Alba-like" evidence="8">
    <location>
        <begin position="20"/>
        <end position="83"/>
    </location>
</feature>